<name>A0A0N4WS84_HAEPC</name>
<evidence type="ECO:0000313" key="3">
    <source>
        <dbReference type="WBParaSite" id="HPLM_0001438301-mRNA-1"/>
    </source>
</evidence>
<keyword evidence="2" id="KW-1185">Reference proteome</keyword>
<dbReference type="EMBL" id="UZAF01018546">
    <property type="protein sequence ID" value="VDO52589.1"/>
    <property type="molecule type" value="Genomic_DNA"/>
</dbReference>
<dbReference type="OMA" id="KESHTPW"/>
<dbReference type="InterPro" id="IPR043502">
    <property type="entry name" value="DNA/RNA_pol_sf"/>
</dbReference>
<dbReference type="PANTHER" id="PTHR37984:SF5">
    <property type="entry name" value="PROTEIN NYNRIN-LIKE"/>
    <property type="match status" value="1"/>
</dbReference>
<dbReference type="CDD" id="cd01647">
    <property type="entry name" value="RT_LTR"/>
    <property type="match status" value="1"/>
</dbReference>
<dbReference type="Gene3D" id="3.10.10.10">
    <property type="entry name" value="HIV Type 1 Reverse Transcriptase, subunit A, domain 1"/>
    <property type="match status" value="1"/>
</dbReference>
<organism evidence="3">
    <name type="scientific">Haemonchus placei</name>
    <name type="common">Barber's pole worm</name>
    <dbReference type="NCBI Taxonomy" id="6290"/>
    <lineage>
        <taxon>Eukaryota</taxon>
        <taxon>Metazoa</taxon>
        <taxon>Ecdysozoa</taxon>
        <taxon>Nematoda</taxon>
        <taxon>Chromadorea</taxon>
        <taxon>Rhabditida</taxon>
        <taxon>Rhabditina</taxon>
        <taxon>Rhabditomorpha</taxon>
        <taxon>Strongyloidea</taxon>
        <taxon>Trichostrongylidae</taxon>
        <taxon>Haemonchus</taxon>
    </lineage>
</organism>
<accession>A0A0N4WS84</accession>
<dbReference type="WBParaSite" id="HPLM_0001438301-mRNA-1">
    <property type="protein sequence ID" value="HPLM_0001438301-mRNA-1"/>
    <property type="gene ID" value="HPLM_0001438301"/>
</dbReference>
<sequence>MPLRAGVMKESHTPWVDNLVVVREKEYSLRVCLDMRRPISAVTCKPYPIHTRYRVSTWYRRKEEEIGEYQFHTTVDLAGGYLQPPLDEESSYKCGVVTVNKVYQMTHLPFGLKAAGSYFARNMAEVLGIKNILSRLRQFRLEASPKKCVYARNQITFLGHVIYENSYSPVKQIREQFASSLRPVTSKR</sequence>
<evidence type="ECO:0000313" key="1">
    <source>
        <dbReference type="EMBL" id="VDO52589.1"/>
    </source>
</evidence>
<dbReference type="AlphaFoldDB" id="A0A0N4WS84"/>
<dbReference type="STRING" id="6290.A0A0N4WS84"/>
<evidence type="ECO:0000313" key="2">
    <source>
        <dbReference type="Proteomes" id="UP000268014"/>
    </source>
</evidence>
<proteinExistence type="predicted"/>
<dbReference type="InterPro" id="IPR050951">
    <property type="entry name" value="Retrovirus_Pol_polyprotein"/>
</dbReference>
<reference evidence="3" key="1">
    <citation type="submission" date="2017-02" db="UniProtKB">
        <authorList>
            <consortium name="WormBaseParasite"/>
        </authorList>
    </citation>
    <scope>IDENTIFICATION</scope>
</reference>
<reference evidence="1 2" key="2">
    <citation type="submission" date="2018-11" db="EMBL/GenBank/DDBJ databases">
        <authorList>
            <consortium name="Pathogen Informatics"/>
        </authorList>
    </citation>
    <scope>NUCLEOTIDE SEQUENCE [LARGE SCALE GENOMIC DNA]</scope>
    <source>
        <strain evidence="1 2">MHpl1</strain>
    </source>
</reference>
<gene>
    <name evidence="1" type="ORF">HPLM_LOCUS14375</name>
</gene>
<dbReference type="InterPro" id="IPR043128">
    <property type="entry name" value="Rev_trsase/Diguanyl_cyclase"/>
</dbReference>
<protein>
    <submittedName>
        <fullName evidence="3">Reverse transcriptase domain-containing protein</fullName>
    </submittedName>
</protein>
<dbReference type="SUPFAM" id="SSF56672">
    <property type="entry name" value="DNA/RNA polymerases"/>
    <property type="match status" value="1"/>
</dbReference>
<dbReference type="Proteomes" id="UP000268014">
    <property type="component" value="Unassembled WGS sequence"/>
</dbReference>
<dbReference type="PANTHER" id="PTHR37984">
    <property type="entry name" value="PROTEIN CBG26694"/>
    <property type="match status" value="1"/>
</dbReference>
<dbReference type="Gene3D" id="3.30.70.270">
    <property type="match status" value="2"/>
</dbReference>
<dbReference type="OrthoDB" id="5867815at2759"/>